<geneLocation type="plasmid" evidence="2">
    <name>prhb01-c20_2</name>
</geneLocation>
<name>A0A7D7KHI8_ECOLX</name>
<accession>A0A7D7KHI8</accession>
<dbReference type="Proteomes" id="UP000514533">
    <property type="component" value="Plasmid pRHB01-C20_2"/>
</dbReference>
<sequence>MLIPEFLVGNVFLRSRTNYARPDNRRMGYWQWGEQQALNNDAAAISCLRGRFYMQKKM</sequence>
<reference evidence="1 2" key="1">
    <citation type="submission" date="2020-06" db="EMBL/GenBank/DDBJ databases">
        <title>REHAB project genomes.</title>
        <authorList>
            <person name="Shaw L.P."/>
        </authorList>
    </citation>
    <scope>NUCLEOTIDE SEQUENCE [LARGE SCALE GENOMIC DNA]</scope>
    <source>
        <strain evidence="1 2">RHB01-C20</strain>
        <plasmid evidence="2">prhb01-c20_2</plasmid>
    </source>
</reference>
<gene>
    <name evidence="1" type="ORF">HVV39_27030</name>
</gene>
<protein>
    <submittedName>
        <fullName evidence="1">Uncharacterized protein</fullName>
    </submittedName>
</protein>
<proteinExistence type="predicted"/>
<dbReference type="AlphaFoldDB" id="A0A7D7KHI8"/>
<keyword evidence="1" id="KW-0614">Plasmid</keyword>
<dbReference type="RefSeq" id="WP_159108540.1">
    <property type="nucleotide sequence ID" value="NZ_BFGA01000033.1"/>
</dbReference>
<evidence type="ECO:0000313" key="1">
    <source>
        <dbReference type="EMBL" id="QMS41615.1"/>
    </source>
</evidence>
<organism evidence="1 2">
    <name type="scientific">Escherichia coli</name>
    <dbReference type="NCBI Taxonomy" id="562"/>
    <lineage>
        <taxon>Bacteria</taxon>
        <taxon>Pseudomonadati</taxon>
        <taxon>Pseudomonadota</taxon>
        <taxon>Gammaproteobacteria</taxon>
        <taxon>Enterobacterales</taxon>
        <taxon>Enterobacteriaceae</taxon>
        <taxon>Escherichia</taxon>
    </lineage>
</organism>
<dbReference type="EMBL" id="CP055982">
    <property type="protein sequence ID" value="QMS41615.1"/>
    <property type="molecule type" value="Genomic_DNA"/>
</dbReference>
<evidence type="ECO:0000313" key="2">
    <source>
        <dbReference type="Proteomes" id="UP000514533"/>
    </source>
</evidence>